<dbReference type="SUPFAM" id="SSF102405">
    <property type="entry name" value="MCP/YpsA-like"/>
    <property type="match status" value="1"/>
</dbReference>
<sequence length="298" mass="33502">MQMEKRRLIILHHCPGLTIKALQNLLMKDPTLERLYTMKPSDIASYFTTTQKQAQSIYHHIHNNNVSQLLSIYKEQSILPLTIWDKDYPALLKEIYDPPVVLYTKGNQHLLKTRMLGIVGARLMSTYGNHSLNKLIPPLVKEKFTIVSGLAKGVDISAHQLTMEMGGNTIAVLGSGFFQIYPKEHLSYAEKIASCHLLLSEYPPYTPPTRWNFPQRNRIISGLSEGVIIIEAKEKSGSLITADQAMEQGREVFAVPGSILSETSKGTNALIQQGAKLVISHHDILEELCSREMIKINK</sequence>
<dbReference type="SUPFAM" id="SSF47781">
    <property type="entry name" value="RuvA domain 2-like"/>
    <property type="match status" value="1"/>
</dbReference>
<name>A0A5D4TFI0_9BACI</name>
<dbReference type="InterPro" id="IPR010994">
    <property type="entry name" value="RuvA_2-like"/>
</dbReference>
<dbReference type="InterPro" id="IPR003488">
    <property type="entry name" value="DprA"/>
</dbReference>
<comment type="caution">
    <text evidence="3">The sequence shown here is derived from an EMBL/GenBank/DDBJ whole genome shotgun (WGS) entry which is preliminary data.</text>
</comment>
<dbReference type="PANTHER" id="PTHR43022">
    <property type="entry name" value="PROTEIN SMF"/>
    <property type="match status" value="1"/>
</dbReference>
<evidence type="ECO:0000313" key="3">
    <source>
        <dbReference type="EMBL" id="TYS72834.1"/>
    </source>
</evidence>
<dbReference type="Pfam" id="PF02481">
    <property type="entry name" value="DNA_processg_A"/>
    <property type="match status" value="1"/>
</dbReference>
<evidence type="ECO:0000256" key="1">
    <source>
        <dbReference type="ARBA" id="ARBA00006525"/>
    </source>
</evidence>
<reference evidence="3 4" key="1">
    <citation type="submission" date="2019-08" db="EMBL/GenBank/DDBJ databases">
        <title>Bacillus genomes from the desert of Cuatro Cienegas, Coahuila.</title>
        <authorList>
            <person name="Olmedo-Alvarez G."/>
        </authorList>
    </citation>
    <scope>NUCLEOTIDE SEQUENCE [LARGE SCALE GENOMIC DNA]</scope>
    <source>
        <strain evidence="3 4">CH98b_3T</strain>
    </source>
</reference>
<evidence type="ECO:0000259" key="2">
    <source>
        <dbReference type="Pfam" id="PF02481"/>
    </source>
</evidence>
<protein>
    <submittedName>
        <fullName evidence="3">DNA-protecting protein DprA</fullName>
    </submittedName>
</protein>
<dbReference type="OrthoDB" id="9785707at2"/>
<feature type="domain" description="Smf/DprA SLOG" evidence="2">
    <location>
        <begin position="81"/>
        <end position="288"/>
    </location>
</feature>
<dbReference type="GO" id="GO:0009294">
    <property type="term" value="P:DNA-mediated transformation"/>
    <property type="evidence" value="ECO:0007669"/>
    <property type="project" value="InterPro"/>
</dbReference>
<dbReference type="PANTHER" id="PTHR43022:SF1">
    <property type="entry name" value="PROTEIN SMF"/>
    <property type="match status" value="1"/>
</dbReference>
<dbReference type="Gene3D" id="3.40.50.450">
    <property type="match status" value="1"/>
</dbReference>
<proteinExistence type="inferred from homology"/>
<dbReference type="InterPro" id="IPR057666">
    <property type="entry name" value="DrpA_SLOG"/>
</dbReference>
<dbReference type="NCBIfam" id="TIGR00732">
    <property type="entry name" value="dprA"/>
    <property type="match status" value="1"/>
</dbReference>
<dbReference type="RefSeq" id="WP_148978856.1">
    <property type="nucleotide sequence ID" value="NZ_JBNIKO010000002.1"/>
</dbReference>
<dbReference type="AlphaFoldDB" id="A0A5D4TFI0"/>
<organism evidence="3 4">
    <name type="scientific">Sutcliffiella horikoshii</name>
    <dbReference type="NCBI Taxonomy" id="79883"/>
    <lineage>
        <taxon>Bacteria</taxon>
        <taxon>Bacillati</taxon>
        <taxon>Bacillota</taxon>
        <taxon>Bacilli</taxon>
        <taxon>Bacillales</taxon>
        <taxon>Bacillaceae</taxon>
        <taxon>Sutcliffiella</taxon>
    </lineage>
</organism>
<accession>A0A5D4TFI0</accession>
<dbReference type="Proteomes" id="UP000324517">
    <property type="component" value="Unassembled WGS sequence"/>
</dbReference>
<comment type="similarity">
    <text evidence="1">Belongs to the DprA/Smf family.</text>
</comment>
<dbReference type="EMBL" id="VTET01000003">
    <property type="protein sequence ID" value="TYS72834.1"/>
    <property type="molecule type" value="Genomic_DNA"/>
</dbReference>
<gene>
    <name evidence="3" type="primary">dprA</name>
    <name evidence="3" type="ORF">FZC75_07095</name>
</gene>
<evidence type="ECO:0000313" key="4">
    <source>
        <dbReference type="Proteomes" id="UP000324517"/>
    </source>
</evidence>